<keyword evidence="1" id="KW-0472">Membrane</keyword>
<evidence type="ECO:0000313" key="3">
    <source>
        <dbReference type="Proteomes" id="UP001558613"/>
    </source>
</evidence>
<reference evidence="2 3" key="1">
    <citation type="submission" date="2023-09" db="EMBL/GenBank/DDBJ databases">
        <authorList>
            <person name="Wang M."/>
        </authorList>
    </citation>
    <scope>NUCLEOTIDE SEQUENCE [LARGE SCALE GENOMIC DNA]</scope>
    <source>
        <strain evidence="2">GT-2023</strain>
        <tissue evidence="2">Liver</tissue>
    </source>
</reference>
<keyword evidence="3" id="KW-1185">Reference proteome</keyword>
<accession>A0ABR3LKX5</accession>
<name>A0ABR3LKX5_9TELE</name>
<keyword evidence="1" id="KW-0812">Transmembrane</keyword>
<protein>
    <submittedName>
        <fullName evidence="2">Uncharacterized protein</fullName>
    </submittedName>
</protein>
<dbReference type="EMBL" id="JAYMGO010000021">
    <property type="protein sequence ID" value="KAL1252344.1"/>
    <property type="molecule type" value="Genomic_DNA"/>
</dbReference>
<gene>
    <name evidence="2" type="ORF">QQF64_017037</name>
</gene>
<evidence type="ECO:0000256" key="1">
    <source>
        <dbReference type="SAM" id="Phobius"/>
    </source>
</evidence>
<comment type="caution">
    <text evidence="2">The sequence shown here is derived from an EMBL/GenBank/DDBJ whole genome shotgun (WGS) entry which is preliminary data.</text>
</comment>
<sequence length="118" mass="13842">MRADINTGLLQHAAALQQTLRPVDQPWSLGFRGEYQWTIHGKTQEFTEQKLRRKTPPPHATRLLSCQQRTARLHHHYHRVILVFLLMRFCLPVLVIVGHSVHITLRQLRVISPAQHRH</sequence>
<proteinExistence type="predicted"/>
<dbReference type="Proteomes" id="UP001558613">
    <property type="component" value="Unassembled WGS sequence"/>
</dbReference>
<keyword evidence="1" id="KW-1133">Transmembrane helix</keyword>
<organism evidence="2 3">
    <name type="scientific">Cirrhinus molitorella</name>
    <name type="common">mud carp</name>
    <dbReference type="NCBI Taxonomy" id="172907"/>
    <lineage>
        <taxon>Eukaryota</taxon>
        <taxon>Metazoa</taxon>
        <taxon>Chordata</taxon>
        <taxon>Craniata</taxon>
        <taxon>Vertebrata</taxon>
        <taxon>Euteleostomi</taxon>
        <taxon>Actinopterygii</taxon>
        <taxon>Neopterygii</taxon>
        <taxon>Teleostei</taxon>
        <taxon>Ostariophysi</taxon>
        <taxon>Cypriniformes</taxon>
        <taxon>Cyprinidae</taxon>
        <taxon>Labeoninae</taxon>
        <taxon>Labeonini</taxon>
        <taxon>Cirrhinus</taxon>
    </lineage>
</organism>
<feature type="transmembrane region" description="Helical" evidence="1">
    <location>
        <begin position="80"/>
        <end position="101"/>
    </location>
</feature>
<evidence type="ECO:0000313" key="2">
    <source>
        <dbReference type="EMBL" id="KAL1252344.1"/>
    </source>
</evidence>